<accession>A0A165V2E4</accession>
<sequence length="323" mass="36258">MLVPWALAEKWLWHSAQVVYTSYKDGYLIAAPDQSDWTPPVTPALWGRVVEAACEDQQQQKHQEGGYQPAYSQPQGGDQKPWNQQSSQQVQIHHEERKKQWWELDDERKKQLEIGGGLLAGVAALGAGYFAYKEHGKSEEEKKASVWAFQNWLHDAQQRTEAFYRNGPSAPTTWVLVHGKNIPRGAIHGGEEHGQPLYICRAFYDVSSVRTPSLIGKASSHLQKGAVIGYRHEEIHLDTYEILIGDMRALRWVDHSGKLNVGTLSYRPVEGGRESDGTPIYIAQAPHKGGLHPGKATAVLDGAYITYDGTEKKVKEYRVLCYA</sequence>
<dbReference type="SMART" id="SM00696">
    <property type="entry name" value="DM9"/>
    <property type="match status" value="2"/>
</dbReference>
<dbReference type="Proteomes" id="UP000076761">
    <property type="component" value="Unassembled WGS sequence"/>
</dbReference>
<dbReference type="PANTHER" id="PTHR31649:SF1">
    <property type="entry name" value="FARNESOIC ACID O-METHYL TRANSFERASE DOMAIN-CONTAINING PROTEIN"/>
    <property type="match status" value="1"/>
</dbReference>
<dbReference type="STRING" id="1314782.A0A165V2E4"/>
<dbReference type="OrthoDB" id="2142040at2759"/>
<name>A0A165V2E4_9AGAM</name>
<dbReference type="AlphaFoldDB" id="A0A165V2E4"/>
<feature type="region of interest" description="Disordered" evidence="1">
    <location>
        <begin position="55"/>
        <end position="94"/>
    </location>
</feature>
<protein>
    <submittedName>
        <fullName evidence="2">Carbohydrate-binding module family 12 protein</fullName>
    </submittedName>
</protein>
<proteinExistence type="predicted"/>
<dbReference type="EMBL" id="KV425555">
    <property type="protein sequence ID" value="KZT29050.1"/>
    <property type="molecule type" value="Genomic_DNA"/>
</dbReference>
<dbReference type="PANTHER" id="PTHR31649">
    <property type="entry name" value="AGAP009604-PA"/>
    <property type="match status" value="1"/>
</dbReference>
<evidence type="ECO:0000313" key="2">
    <source>
        <dbReference type="EMBL" id="KZT29050.1"/>
    </source>
</evidence>
<organism evidence="2 3">
    <name type="scientific">Neolentinus lepideus HHB14362 ss-1</name>
    <dbReference type="NCBI Taxonomy" id="1314782"/>
    <lineage>
        <taxon>Eukaryota</taxon>
        <taxon>Fungi</taxon>
        <taxon>Dikarya</taxon>
        <taxon>Basidiomycota</taxon>
        <taxon>Agaricomycotina</taxon>
        <taxon>Agaricomycetes</taxon>
        <taxon>Gloeophyllales</taxon>
        <taxon>Gloeophyllaceae</taxon>
        <taxon>Neolentinus</taxon>
    </lineage>
</organism>
<reference evidence="2 3" key="1">
    <citation type="journal article" date="2016" name="Mol. Biol. Evol.">
        <title>Comparative Genomics of Early-Diverging Mushroom-Forming Fungi Provides Insights into the Origins of Lignocellulose Decay Capabilities.</title>
        <authorList>
            <person name="Nagy L.G."/>
            <person name="Riley R."/>
            <person name="Tritt A."/>
            <person name="Adam C."/>
            <person name="Daum C."/>
            <person name="Floudas D."/>
            <person name="Sun H."/>
            <person name="Yadav J.S."/>
            <person name="Pangilinan J."/>
            <person name="Larsson K.H."/>
            <person name="Matsuura K."/>
            <person name="Barry K."/>
            <person name="Labutti K."/>
            <person name="Kuo R."/>
            <person name="Ohm R.A."/>
            <person name="Bhattacharya S.S."/>
            <person name="Shirouzu T."/>
            <person name="Yoshinaga Y."/>
            <person name="Martin F.M."/>
            <person name="Grigoriev I.V."/>
            <person name="Hibbett D.S."/>
        </authorList>
    </citation>
    <scope>NUCLEOTIDE SEQUENCE [LARGE SCALE GENOMIC DNA]</scope>
    <source>
        <strain evidence="2 3">HHB14362 ss-1</strain>
    </source>
</reference>
<keyword evidence="3" id="KW-1185">Reference proteome</keyword>
<feature type="compositionally biased region" description="Polar residues" evidence="1">
    <location>
        <begin position="70"/>
        <end position="91"/>
    </location>
</feature>
<evidence type="ECO:0000256" key="1">
    <source>
        <dbReference type="SAM" id="MobiDB-lite"/>
    </source>
</evidence>
<dbReference type="InterPro" id="IPR006616">
    <property type="entry name" value="DM9_repeat"/>
</dbReference>
<dbReference type="InParanoid" id="A0A165V2E4"/>
<gene>
    <name evidence="2" type="ORF">NEOLEDRAFT_1154114</name>
</gene>
<evidence type="ECO:0000313" key="3">
    <source>
        <dbReference type="Proteomes" id="UP000076761"/>
    </source>
</evidence>
<dbReference type="Pfam" id="PF11901">
    <property type="entry name" value="DM9"/>
    <property type="match status" value="1"/>
</dbReference>